<dbReference type="GO" id="GO:0043448">
    <property type="term" value="P:alkane catabolic process"/>
    <property type="evidence" value="ECO:0007669"/>
    <property type="project" value="TreeGrafter"/>
</dbReference>
<keyword evidence="2" id="KW-1133">Transmembrane helix</keyword>
<feature type="transmembrane region" description="Helical" evidence="2">
    <location>
        <begin position="385"/>
        <end position="404"/>
    </location>
</feature>
<feature type="region of interest" description="Disordered" evidence="1">
    <location>
        <begin position="1"/>
        <end position="86"/>
    </location>
</feature>
<dbReference type="EMBL" id="EF650641">
    <property type="protein sequence ID" value="ABU52965.1"/>
    <property type="molecule type" value="Genomic_DNA"/>
</dbReference>
<keyword evidence="2" id="KW-0472">Membrane</keyword>
<dbReference type="Gene3D" id="2.20.28.10">
    <property type="match status" value="1"/>
</dbReference>
<evidence type="ECO:0000313" key="3">
    <source>
        <dbReference type="EMBL" id="ABU52965.1"/>
    </source>
</evidence>
<organism evidence="3">
    <name type="scientific">Dunaliella viridis</name>
    <dbReference type="NCBI Taxonomy" id="140095"/>
    <lineage>
        <taxon>Eukaryota</taxon>
        <taxon>Viridiplantae</taxon>
        <taxon>Chlorophyta</taxon>
        <taxon>core chlorophytes</taxon>
        <taxon>Chlorophyceae</taxon>
        <taxon>CS clade</taxon>
        <taxon>Chlamydomonadales</taxon>
        <taxon>Dunaliellaceae</taxon>
        <taxon>Dunaliella</taxon>
    </lineage>
</organism>
<feature type="compositionally biased region" description="Low complexity" evidence="1">
    <location>
        <begin position="193"/>
        <end position="202"/>
    </location>
</feature>
<proteinExistence type="predicted"/>
<feature type="region of interest" description="Disordered" evidence="1">
    <location>
        <begin position="181"/>
        <end position="234"/>
    </location>
</feature>
<dbReference type="AlphaFoldDB" id="A7U4W1"/>
<dbReference type="PANTHER" id="PTHR47627">
    <property type="entry name" value="RUBREDOXIN"/>
    <property type="match status" value="1"/>
</dbReference>
<protein>
    <submittedName>
        <fullName evidence="3">Uncharacterized protein</fullName>
    </submittedName>
</protein>
<name>A7U4W1_9CHLO</name>
<reference evidence="3" key="1">
    <citation type="submission" date="2007-06" db="EMBL/GenBank/DDBJ databases">
        <authorList>
            <person name="Guan Z.W."/>
            <person name="Meng X.Z."/>
            <person name="Tang Y.P."/>
            <person name="Xu Z.K."/>
            <person name="Song R.T."/>
        </authorList>
    </citation>
    <scope>NUCLEOTIDE SEQUENCE</scope>
    <source>
        <strain evidence="3">SHU</strain>
    </source>
</reference>
<feature type="compositionally biased region" description="Low complexity" evidence="1">
    <location>
        <begin position="51"/>
        <end position="76"/>
    </location>
</feature>
<reference evidence="3" key="2">
    <citation type="journal article" date="2008" name="Gene">
        <title>Characterization of duplicated Dunaliella viridis SPT1 genes provides insights into early gene divergence after duplication.</title>
        <authorList>
            <person name="Guan Z."/>
            <person name="Meng X."/>
            <person name="Sun Z."/>
            <person name="Xu Z."/>
            <person name="Song R."/>
        </authorList>
    </citation>
    <scope>NUCLEOTIDE SEQUENCE</scope>
    <source>
        <strain evidence="3">SHU</strain>
    </source>
</reference>
<dbReference type="PANTHER" id="PTHR47627:SF1">
    <property type="entry name" value="RUBREDOXIN-1-RELATED"/>
    <property type="match status" value="1"/>
</dbReference>
<feature type="compositionally biased region" description="Acidic residues" evidence="1">
    <location>
        <begin position="181"/>
        <end position="192"/>
    </location>
</feature>
<dbReference type="GO" id="GO:0009507">
    <property type="term" value="C:chloroplast"/>
    <property type="evidence" value="ECO:0007669"/>
    <property type="project" value="TreeGrafter"/>
</dbReference>
<evidence type="ECO:0000256" key="1">
    <source>
        <dbReference type="SAM" id="MobiDB-lite"/>
    </source>
</evidence>
<accession>A7U4W1</accession>
<evidence type="ECO:0000256" key="2">
    <source>
        <dbReference type="SAM" id="Phobius"/>
    </source>
</evidence>
<sequence>MRRAVHTTKPASQCAASPRSLSLRHPRFPSVLPPSHRHSLIKVPRDLAVCSSSEEPQQQPSSSTPPASASTATSEPAGLDVDSVTAKKQAEAERLKAAEQFVVVGGDNGTCKSCGYGYNANVGDPDFPVARGTKFQLCFWKLTTTTQTRKSLHFFDSVHSCTKMTTLLVIMKKKAIPWMDVAEEEEEEEEEGVQQQEGSSSGAPAPPLEDSNDEEQAQNGQAQEDPHGSMPAHISACRPSHVFAHVRGGQMFEGNADADLYICVFCARAAQEQKLLQAASREYSVRVQAPSCSAHSFFKTIQTLISISSQSGTFRNALTSVALRQLQMRHAQRAYAADLPQDYVCPVCSAPKSQFESDARVLAGFAENQKYGLGFNSVTGNQKLLVIYGALALLFLLLIGGYALDTDFDSKHWEVHLIDFKYCEDTRPETQQENAAGQEEQAYCFCFRAHRLDRGLTLNVESVHWQDSDVKCDCGCNEVQDEKHVLFYCRHPAVCSLRDKYFNLFEGRALGYTFRSTASGKPICGASSSDSGLADA</sequence>
<dbReference type="InterPro" id="IPR050526">
    <property type="entry name" value="Rubredoxin_ET"/>
</dbReference>
<keyword evidence="2" id="KW-0812">Transmembrane</keyword>
<dbReference type="GO" id="GO:0009055">
    <property type="term" value="F:electron transfer activity"/>
    <property type="evidence" value="ECO:0007669"/>
    <property type="project" value="TreeGrafter"/>
</dbReference>
<dbReference type="SUPFAM" id="SSF57802">
    <property type="entry name" value="Rubredoxin-like"/>
    <property type="match status" value="1"/>
</dbReference>